<evidence type="ECO:0000313" key="5">
    <source>
        <dbReference type="Proteomes" id="UP001497453"/>
    </source>
</evidence>
<dbReference type="Gene3D" id="2.60.120.10">
    <property type="entry name" value="Jelly Rolls"/>
    <property type="match status" value="2"/>
</dbReference>
<proteinExistence type="inferred from homology"/>
<gene>
    <name evidence="4" type="ORF">GFSPODELE1_LOCUS10136</name>
</gene>
<evidence type="ECO:0000256" key="1">
    <source>
        <dbReference type="ARBA" id="ARBA00008416"/>
    </source>
</evidence>
<reference evidence="5" key="1">
    <citation type="submission" date="2024-04" db="EMBL/GenBank/DDBJ databases">
        <authorList>
            <person name="Shaw F."/>
            <person name="Minotto A."/>
        </authorList>
    </citation>
    <scope>NUCLEOTIDE SEQUENCE [LARGE SCALE GENOMIC DNA]</scope>
</reference>
<organism evidence="4 5">
    <name type="scientific">Somion occarium</name>
    <dbReference type="NCBI Taxonomy" id="3059160"/>
    <lineage>
        <taxon>Eukaryota</taxon>
        <taxon>Fungi</taxon>
        <taxon>Dikarya</taxon>
        <taxon>Basidiomycota</taxon>
        <taxon>Agaricomycotina</taxon>
        <taxon>Agaricomycetes</taxon>
        <taxon>Polyporales</taxon>
        <taxon>Cerrenaceae</taxon>
        <taxon>Somion</taxon>
    </lineage>
</organism>
<dbReference type="SUPFAM" id="SSF51182">
    <property type="entry name" value="RmlC-like cupins"/>
    <property type="match status" value="1"/>
</dbReference>
<dbReference type="Proteomes" id="UP001497453">
    <property type="component" value="Chromosome 8"/>
</dbReference>
<evidence type="ECO:0000259" key="3">
    <source>
        <dbReference type="Pfam" id="PF02678"/>
    </source>
</evidence>
<dbReference type="PIRSF" id="PIRSF006232">
    <property type="entry name" value="Pirin"/>
    <property type="match status" value="1"/>
</dbReference>
<dbReference type="InterPro" id="IPR014710">
    <property type="entry name" value="RmlC-like_jellyroll"/>
</dbReference>
<accession>A0ABP1E5E8</accession>
<feature type="domain" description="Pirin N-terminal" evidence="3">
    <location>
        <begin position="13"/>
        <end position="120"/>
    </location>
</feature>
<dbReference type="CDD" id="cd02910">
    <property type="entry name" value="cupin_Yhhw_N"/>
    <property type="match status" value="1"/>
</dbReference>
<dbReference type="InterPro" id="IPR003829">
    <property type="entry name" value="Pirin_N_dom"/>
</dbReference>
<dbReference type="PANTHER" id="PTHR43212:SF3">
    <property type="entry name" value="QUERCETIN 2,3-DIOXYGENASE"/>
    <property type="match status" value="1"/>
</dbReference>
<protein>
    <recommendedName>
        <fullName evidence="3">Pirin N-terminal domain-containing protein</fullName>
    </recommendedName>
</protein>
<dbReference type="InterPro" id="IPR011051">
    <property type="entry name" value="RmlC_Cupin_sf"/>
</dbReference>
<evidence type="ECO:0000313" key="4">
    <source>
        <dbReference type="EMBL" id="CAL1715256.1"/>
    </source>
</evidence>
<dbReference type="InterPro" id="IPR012093">
    <property type="entry name" value="Pirin"/>
</dbReference>
<dbReference type="EMBL" id="OZ037951">
    <property type="protein sequence ID" value="CAL1715256.1"/>
    <property type="molecule type" value="Genomic_DNA"/>
</dbReference>
<dbReference type="Pfam" id="PF02678">
    <property type="entry name" value="Pirin"/>
    <property type="match status" value="1"/>
</dbReference>
<dbReference type="PANTHER" id="PTHR43212">
    <property type="entry name" value="QUERCETIN 2,3-DIOXYGENASE"/>
    <property type="match status" value="1"/>
</dbReference>
<sequence length="262" mass="28892">MSTKIVPRRSDERGHADHGWLKTFHTFSFAMYRSAAHDQFGSLRVINEDRVEPRTGFGTHGHREFEIFSYVVSGELEHQDSMGNLEILKRGDLQMTSAGTGIRHSEKAHGTKPVHFLQIWSIPSTKNLTPQYFTRHFTDEEKKDKWVCIVAPSGSDGVTEKREATGPAPVHSPLTLYATLLSPSKSLSHTLSNTKAYYHVVQTSGYNPDKASGGHVKVTGADGAVVDLREGDGAYITGDIGAELKADNVGDRVAEILLFDLE</sequence>
<comment type="similarity">
    <text evidence="1 2">Belongs to the pirin family.</text>
</comment>
<name>A0ABP1E5E8_9APHY</name>
<evidence type="ECO:0000256" key="2">
    <source>
        <dbReference type="RuleBase" id="RU003457"/>
    </source>
</evidence>
<keyword evidence="5" id="KW-1185">Reference proteome</keyword>